<dbReference type="AlphaFoldDB" id="A0A0B7C119"/>
<accession>A0A0B7C119</accession>
<name>A0A0B7C119_9EUPU</name>
<feature type="non-terminal residue" evidence="1">
    <location>
        <position position="1"/>
    </location>
</feature>
<feature type="non-terminal residue" evidence="1">
    <location>
        <position position="90"/>
    </location>
</feature>
<sequence length="90" mass="10565">HKSMPNVNQRTCLENSSNGNNEWIIYRDDTIRDILGMKYGGKFNVWTQKNVDNSTDYFRRREVISGEQDDTFEHVNNIVLRESNLSSKHS</sequence>
<reference evidence="1" key="1">
    <citation type="submission" date="2014-12" db="EMBL/GenBank/DDBJ databases">
        <title>Insight into the proteome of Arion vulgaris.</title>
        <authorList>
            <person name="Aradska J."/>
            <person name="Bulat T."/>
            <person name="Smidak R."/>
            <person name="Sarate P."/>
            <person name="Gangsoo J."/>
            <person name="Sialana F."/>
            <person name="Bilban M."/>
            <person name="Lubec G."/>
        </authorList>
    </citation>
    <scope>NUCLEOTIDE SEQUENCE</scope>
    <source>
        <tissue evidence="1">Skin</tissue>
    </source>
</reference>
<organism evidence="1">
    <name type="scientific">Arion vulgaris</name>
    <dbReference type="NCBI Taxonomy" id="1028688"/>
    <lineage>
        <taxon>Eukaryota</taxon>
        <taxon>Metazoa</taxon>
        <taxon>Spiralia</taxon>
        <taxon>Lophotrochozoa</taxon>
        <taxon>Mollusca</taxon>
        <taxon>Gastropoda</taxon>
        <taxon>Heterobranchia</taxon>
        <taxon>Euthyneura</taxon>
        <taxon>Panpulmonata</taxon>
        <taxon>Eupulmonata</taxon>
        <taxon>Stylommatophora</taxon>
        <taxon>Helicina</taxon>
        <taxon>Arionoidea</taxon>
        <taxon>Arionidae</taxon>
        <taxon>Arion</taxon>
    </lineage>
</organism>
<dbReference type="EMBL" id="HACG01051259">
    <property type="protein sequence ID" value="CEK98130.1"/>
    <property type="molecule type" value="Transcribed_RNA"/>
</dbReference>
<protein>
    <submittedName>
        <fullName evidence="1">Uncharacterized protein</fullName>
    </submittedName>
</protein>
<proteinExistence type="predicted"/>
<gene>
    <name evidence="1" type="primary">ORF217873</name>
</gene>
<evidence type="ECO:0000313" key="1">
    <source>
        <dbReference type="EMBL" id="CEK98130.1"/>
    </source>
</evidence>